<evidence type="ECO:0000313" key="2">
    <source>
        <dbReference type="EMBL" id="TJZ89407.1"/>
    </source>
</evidence>
<reference evidence="2 3" key="1">
    <citation type="submission" date="2019-04" db="EMBL/GenBank/DDBJ databases">
        <authorList>
            <person name="Li J."/>
        </authorList>
    </citation>
    <scope>NUCLEOTIDE SEQUENCE [LARGE SCALE GENOMIC DNA]</scope>
    <source>
        <strain evidence="2 3">KCTC 42687</strain>
    </source>
</reference>
<feature type="transmembrane region" description="Helical" evidence="1">
    <location>
        <begin position="52"/>
        <end position="73"/>
    </location>
</feature>
<protein>
    <submittedName>
        <fullName evidence="2">FtsX-like permease family protein</fullName>
    </submittedName>
</protein>
<keyword evidence="1" id="KW-0812">Transmembrane</keyword>
<accession>A0A4U0R3U4</accession>
<organism evidence="2 3">
    <name type="scientific">Paracoccus gahaiensis</name>
    <dbReference type="NCBI Taxonomy" id="1706839"/>
    <lineage>
        <taxon>Bacteria</taxon>
        <taxon>Pseudomonadati</taxon>
        <taxon>Pseudomonadota</taxon>
        <taxon>Alphaproteobacteria</taxon>
        <taxon>Rhodobacterales</taxon>
        <taxon>Paracoccaceae</taxon>
        <taxon>Paracoccus</taxon>
    </lineage>
</organism>
<keyword evidence="3" id="KW-1185">Reference proteome</keyword>
<gene>
    <name evidence="2" type="ORF">FA743_18885</name>
</gene>
<feature type="transmembrane region" description="Helical" evidence="1">
    <location>
        <begin position="20"/>
        <end position="40"/>
    </location>
</feature>
<comment type="caution">
    <text evidence="2">The sequence shown here is derived from an EMBL/GenBank/DDBJ whole genome shotgun (WGS) entry which is preliminary data.</text>
</comment>
<dbReference type="EMBL" id="SUNI01000036">
    <property type="protein sequence ID" value="TJZ89407.1"/>
    <property type="molecule type" value="Genomic_DNA"/>
</dbReference>
<proteinExistence type="predicted"/>
<keyword evidence="1" id="KW-0472">Membrane</keyword>
<dbReference type="Proteomes" id="UP000309747">
    <property type="component" value="Unassembled WGS sequence"/>
</dbReference>
<dbReference type="InterPro" id="IPR051125">
    <property type="entry name" value="ABC-4/HrtB_transporter"/>
</dbReference>
<evidence type="ECO:0000313" key="3">
    <source>
        <dbReference type="Proteomes" id="UP000309747"/>
    </source>
</evidence>
<feature type="transmembrane region" description="Helical" evidence="1">
    <location>
        <begin position="356"/>
        <end position="389"/>
    </location>
</feature>
<dbReference type="PANTHER" id="PTHR43738">
    <property type="entry name" value="ABC TRANSPORTER, MEMBRANE PROTEIN"/>
    <property type="match status" value="1"/>
</dbReference>
<dbReference type="AlphaFoldDB" id="A0A4U0R3U4"/>
<keyword evidence="1" id="KW-1133">Transmembrane helix</keyword>
<dbReference type="OrthoDB" id="9784014at2"/>
<dbReference type="PANTHER" id="PTHR43738:SF2">
    <property type="entry name" value="ABC TRANSPORTER PERMEASE"/>
    <property type="match status" value="1"/>
</dbReference>
<dbReference type="RefSeq" id="WP_136887624.1">
    <property type="nucleotide sequence ID" value="NZ_SUNI01000036.1"/>
</dbReference>
<sequence length="439" mass="45821">MNSVGALWSGLPVLMQDVAMLVLLLAPGLMTGLLVLRGFAPWQLVRAMLRRFRGANAVFVALIAVSVAIGVGLTAQERGLRQGSARAAERFDLILAAPGSEITAMLAAVYLQPSDVPLLTGAQYTEVATDPDVVLAAPIAFGDSYQGAPVVGTIADFVAHLAGDLAEGRMFAISTEAVAGAYAPVATGDRFTPAHGHGAAAEADAHAGADYVVTGRMAPTGSPWDRAILVPIEGVWEVHGLANGHALSEGERIGPPFDADLFPGTPAILVRAEALWGNYALQSRYARPDMMAFFPGTVLAQMHGLMRDVREAMSLLAVVTQVLVTVSILAGLVILTRIFARGLALLRAIGASRRFVFAVVWSYSAALIAAGSLAGLALGWLAASAFSAIITARTDILVTATVTWAEAQLVAGFVSLTLVLALVPALAATRRQRLADLRS</sequence>
<feature type="transmembrane region" description="Helical" evidence="1">
    <location>
        <begin position="312"/>
        <end position="335"/>
    </location>
</feature>
<feature type="transmembrane region" description="Helical" evidence="1">
    <location>
        <begin position="409"/>
        <end position="429"/>
    </location>
</feature>
<name>A0A4U0R3U4_9RHOB</name>
<evidence type="ECO:0000256" key="1">
    <source>
        <dbReference type="SAM" id="Phobius"/>
    </source>
</evidence>